<organism evidence="1 2">
    <name type="scientific">Metabacillus niabensis</name>
    <dbReference type="NCBI Taxonomy" id="324854"/>
    <lineage>
        <taxon>Bacteria</taxon>
        <taxon>Bacillati</taxon>
        <taxon>Bacillota</taxon>
        <taxon>Bacilli</taxon>
        <taxon>Bacillales</taxon>
        <taxon>Bacillaceae</taxon>
        <taxon>Metabacillus</taxon>
    </lineage>
</organism>
<keyword evidence="2" id="KW-1185">Reference proteome</keyword>
<protein>
    <submittedName>
        <fullName evidence="1">Uncharacterized protein</fullName>
    </submittedName>
</protein>
<reference evidence="1 2" key="1">
    <citation type="submission" date="2023-07" db="EMBL/GenBank/DDBJ databases">
        <title>Genomic Encyclopedia of Type Strains, Phase IV (KMG-IV): sequencing the most valuable type-strain genomes for metagenomic binning, comparative biology and taxonomic classification.</title>
        <authorList>
            <person name="Goeker M."/>
        </authorList>
    </citation>
    <scope>NUCLEOTIDE SEQUENCE [LARGE SCALE GENOMIC DNA]</scope>
    <source>
        <strain evidence="1 2">DSM 17723</strain>
    </source>
</reference>
<sequence>MMKSVKNMVTVNLEFHNNHLIDQVVEFSI</sequence>
<evidence type="ECO:0000313" key="1">
    <source>
        <dbReference type="EMBL" id="MDQ0224786.1"/>
    </source>
</evidence>
<comment type="caution">
    <text evidence="1">The sequence shown here is derived from an EMBL/GenBank/DDBJ whole genome shotgun (WGS) entry which is preliminary data.</text>
</comment>
<proteinExistence type="predicted"/>
<accession>A0ABT9YXS2</accession>
<dbReference type="Proteomes" id="UP001232245">
    <property type="component" value="Unassembled WGS sequence"/>
</dbReference>
<name>A0ABT9YXS2_9BACI</name>
<evidence type="ECO:0000313" key="2">
    <source>
        <dbReference type="Proteomes" id="UP001232245"/>
    </source>
</evidence>
<dbReference type="EMBL" id="JAUSTZ010000002">
    <property type="protein sequence ID" value="MDQ0224786.1"/>
    <property type="molecule type" value="Genomic_DNA"/>
</dbReference>
<gene>
    <name evidence="1" type="ORF">J2S02_001115</name>
</gene>